<accession>A0AAV6TS72</accession>
<keyword evidence="2" id="KW-1185">Reference proteome</keyword>
<organism evidence="1 2">
    <name type="scientific">Oedothorax gibbosus</name>
    <dbReference type="NCBI Taxonomy" id="931172"/>
    <lineage>
        <taxon>Eukaryota</taxon>
        <taxon>Metazoa</taxon>
        <taxon>Ecdysozoa</taxon>
        <taxon>Arthropoda</taxon>
        <taxon>Chelicerata</taxon>
        <taxon>Arachnida</taxon>
        <taxon>Araneae</taxon>
        <taxon>Araneomorphae</taxon>
        <taxon>Entelegynae</taxon>
        <taxon>Araneoidea</taxon>
        <taxon>Linyphiidae</taxon>
        <taxon>Erigoninae</taxon>
        <taxon>Oedothorax</taxon>
    </lineage>
</organism>
<dbReference type="AlphaFoldDB" id="A0AAV6TS72"/>
<proteinExistence type="predicted"/>
<gene>
    <name evidence="1" type="ORF">JTE90_005235</name>
</gene>
<name>A0AAV6TS72_9ARAC</name>
<evidence type="ECO:0000313" key="2">
    <source>
        <dbReference type="Proteomes" id="UP000827092"/>
    </source>
</evidence>
<dbReference type="EMBL" id="JAFNEN010001187">
    <property type="protein sequence ID" value="KAG8174578.1"/>
    <property type="molecule type" value="Genomic_DNA"/>
</dbReference>
<reference evidence="1 2" key="1">
    <citation type="journal article" date="2022" name="Nat. Ecol. Evol.">
        <title>A masculinizing supergene underlies an exaggerated male reproductive morph in a spider.</title>
        <authorList>
            <person name="Hendrickx F."/>
            <person name="De Corte Z."/>
            <person name="Sonet G."/>
            <person name="Van Belleghem S.M."/>
            <person name="Kostlbacher S."/>
            <person name="Vangestel C."/>
        </authorList>
    </citation>
    <scope>NUCLEOTIDE SEQUENCE [LARGE SCALE GENOMIC DNA]</scope>
    <source>
        <strain evidence="1">W744_W776</strain>
    </source>
</reference>
<evidence type="ECO:0000313" key="1">
    <source>
        <dbReference type="EMBL" id="KAG8174578.1"/>
    </source>
</evidence>
<protein>
    <submittedName>
        <fullName evidence="1">Uncharacterized protein</fullName>
    </submittedName>
</protein>
<comment type="caution">
    <text evidence="1">The sequence shown here is derived from an EMBL/GenBank/DDBJ whole genome shotgun (WGS) entry which is preliminary data.</text>
</comment>
<dbReference type="Proteomes" id="UP000827092">
    <property type="component" value="Unassembled WGS sequence"/>
</dbReference>
<sequence>MSEVDLKIACDTYVQGLAKNLRIIPQKTLGQSSKPAWHFERRKRLSSSFFKDIGSRRASTPCTNLVKRIVHGSHVKTAAMSYDHHTATILNRLLAEHMNTSPGPPSRNAACMYTEKALSSALAQTVWWGKMVL</sequence>